<dbReference type="EMBL" id="KQ982796">
    <property type="protein sequence ID" value="KYQ50594.1"/>
    <property type="molecule type" value="Genomic_DNA"/>
</dbReference>
<gene>
    <name evidence="2" type="ORF">ALC60_10302</name>
</gene>
<evidence type="ECO:0000256" key="1">
    <source>
        <dbReference type="SAM" id="Phobius"/>
    </source>
</evidence>
<organism evidence="2 3">
    <name type="scientific">Mycetomoellerius zeteki</name>
    <dbReference type="NCBI Taxonomy" id="64791"/>
    <lineage>
        <taxon>Eukaryota</taxon>
        <taxon>Metazoa</taxon>
        <taxon>Ecdysozoa</taxon>
        <taxon>Arthropoda</taxon>
        <taxon>Hexapoda</taxon>
        <taxon>Insecta</taxon>
        <taxon>Pterygota</taxon>
        <taxon>Neoptera</taxon>
        <taxon>Endopterygota</taxon>
        <taxon>Hymenoptera</taxon>
        <taxon>Apocrita</taxon>
        <taxon>Aculeata</taxon>
        <taxon>Formicoidea</taxon>
        <taxon>Formicidae</taxon>
        <taxon>Myrmicinae</taxon>
        <taxon>Mycetomoellerius</taxon>
    </lineage>
</organism>
<accession>A0A151WRW9</accession>
<sequence>MHLPFICFAIWNPIEISTCFDLWKQTSASCDIYPWHKRSCYGMGCVVMSENANDYCEILSGNVNANATVIAIVILIWILIANGTTEERQECQTCINSRFRVMVSGQRISIVAVRRTSHPVSGRSRPMFAAFSRPQSVQRETQSRCEVLYAVTTTRSVCHKREPKANLARQCRVATHISHACAVCSAATPINNGQYYVDHFTTSFFMFVKISFLFLLIITNYV</sequence>
<name>A0A151WRW9_9HYME</name>
<protein>
    <submittedName>
        <fullName evidence="2">Uncharacterized protein</fullName>
    </submittedName>
</protein>
<reference evidence="2 3" key="1">
    <citation type="submission" date="2015-09" db="EMBL/GenBank/DDBJ databases">
        <title>Trachymyrmex zeteki WGS genome.</title>
        <authorList>
            <person name="Nygaard S."/>
            <person name="Hu H."/>
            <person name="Boomsma J."/>
            <person name="Zhang G."/>
        </authorList>
    </citation>
    <scope>NUCLEOTIDE SEQUENCE [LARGE SCALE GENOMIC DNA]</scope>
    <source>
        <strain evidence="2">Tzet28-1</strain>
        <tissue evidence="2">Whole body</tissue>
    </source>
</reference>
<feature type="transmembrane region" description="Helical" evidence="1">
    <location>
        <begin position="204"/>
        <end position="221"/>
    </location>
</feature>
<keyword evidence="1" id="KW-1133">Transmembrane helix</keyword>
<keyword evidence="1" id="KW-0472">Membrane</keyword>
<dbReference type="AlphaFoldDB" id="A0A151WRW9"/>
<keyword evidence="3" id="KW-1185">Reference proteome</keyword>
<evidence type="ECO:0000313" key="3">
    <source>
        <dbReference type="Proteomes" id="UP000075809"/>
    </source>
</evidence>
<keyword evidence="1" id="KW-0812">Transmembrane</keyword>
<proteinExistence type="predicted"/>
<feature type="transmembrane region" description="Helical" evidence="1">
    <location>
        <begin position="63"/>
        <end position="80"/>
    </location>
</feature>
<evidence type="ECO:0000313" key="2">
    <source>
        <dbReference type="EMBL" id="KYQ50594.1"/>
    </source>
</evidence>
<dbReference type="Proteomes" id="UP000075809">
    <property type="component" value="Unassembled WGS sequence"/>
</dbReference>